<organism evidence="2 3">
    <name type="scientific">Halomonas rhizosphaerae</name>
    <dbReference type="NCBI Taxonomy" id="3043296"/>
    <lineage>
        <taxon>Bacteria</taxon>
        <taxon>Pseudomonadati</taxon>
        <taxon>Pseudomonadota</taxon>
        <taxon>Gammaproteobacteria</taxon>
        <taxon>Oceanospirillales</taxon>
        <taxon>Halomonadaceae</taxon>
        <taxon>Halomonas</taxon>
    </lineage>
</organism>
<protein>
    <submittedName>
        <fullName evidence="2">Uncharacterized protein</fullName>
    </submittedName>
</protein>
<evidence type="ECO:0000313" key="3">
    <source>
        <dbReference type="Proteomes" id="UP001225957"/>
    </source>
</evidence>
<keyword evidence="1" id="KW-0472">Membrane</keyword>
<evidence type="ECO:0000313" key="2">
    <source>
        <dbReference type="EMBL" id="MDI5890628.1"/>
    </source>
</evidence>
<reference evidence="2 3" key="1">
    <citation type="submission" date="2023-04" db="EMBL/GenBank/DDBJ databases">
        <title>Halomonas strains isolated from rhizosphere soil.</title>
        <authorList>
            <person name="Xu L."/>
            <person name="Sun J.-Q."/>
        </authorList>
    </citation>
    <scope>NUCLEOTIDE SEQUENCE [LARGE SCALE GENOMIC DNA]</scope>
    <source>
        <strain evidence="2 3">LR5S20</strain>
    </source>
</reference>
<sequence length="40" mass="4334">MTPLINAGLLLVIAGVSIALGLTLYQIHREIVGFDEDNRP</sequence>
<gene>
    <name evidence="2" type="ORF">QLQ83_05940</name>
</gene>
<dbReference type="RefSeq" id="WP_282734603.1">
    <property type="nucleotide sequence ID" value="NZ_JASCQP010000018.1"/>
</dbReference>
<accession>A0ABT6UZD9</accession>
<keyword evidence="3" id="KW-1185">Reference proteome</keyword>
<evidence type="ECO:0000256" key="1">
    <source>
        <dbReference type="SAM" id="Phobius"/>
    </source>
</evidence>
<dbReference type="Proteomes" id="UP001225957">
    <property type="component" value="Unassembled WGS sequence"/>
</dbReference>
<dbReference type="EMBL" id="JASCQP010000018">
    <property type="protein sequence ID" value="MDI5890628.1"/>
    <property type="molecule type" value="Genomic_DNA"/>
</dbReference>
<comment type="caution">
    <text evidence="2">The sequence shown here is derived from an EMBL/GenBank/DDBJ whole genome shotgun (WGS) entry which is preliminary data.</text>
</comment>
<feature type="transmembrane region" description="Helical" evidence="1">
    <location>
        <begin position="6"/>
        <end position="25"/>
    </location>
</feature>
<keyword evidence="1" id="KW-0812">Transmembrane</keyword>
<keyword evidence="1" id="KW-1133">Transmembrane helix</keyword>
<proteinExistence type="predicted"/>
<name>A0ABT6UZD9_9GAMM</name>